<name>A0A8J2ZEB0_9PROT</name>
<dbReference type="InterPro" id="IPR041726">
    <property type="entry name" value="ACAD10_11_N"/>
</dbReference>
<organism evidence="2 3">
    <name type="scientific">Caldovatus sediminis</name>
    <dbReference type="NCBI Taxonomy" id="2041189"/>
    <lineage>
        <taxon>Bacteria</taxon>
        <taxon>Pseudomonadati</taxon>
        <taxon>Pseudomonadota</taxon>
        <taxon>Alphaproteobacteria</taxon>
        <taxon>Acetobacterales</taxon>
        <taxon>Roseomonadaceae</taxon>
        <taxon>Caldovatus</taxon>
    </lineage>
</organism>
<dbReference type="CDD" id="cd05154">
    <property type="entry name" value="ACAD10_11_N-like"/>
    <property type="match status" value="1"/>
</dbReference>
<dbReference type="AlphaFoldDB" id="A0A8J2ZEB0"/>
<evidence type="ECO:0000313" key="2">
    <source>
        <dbReference type="EMBL" id="GGG44396.1"/>
    </source>
</evidence>
<dbReference type="PANTHER" id="PTHR47829:SF1">
    <property type="entry name" value="HAD FAMILY PHOSPHATASE"/>
    <property type="match status" value="1"/>
</dbReference>
<dbReference type="InterPro" id="IPR002575">
    <property type="entry name" value="Aminoglycoside_PTrfase"/>
</dbReference>
<dbReference type="PANTHER" id="PTHR47829">
    <property type="entry name" value="HYDROLASE, PUTATIVE (AFU_ORTHOLOGUE AFUA_1G12880)-RELATED"/>
    <property type="match status" value="1"/>
</dbReference>
<dbReference type="Proteomes" id="UP000597507">
    <property type="component" value="Unassembled WGS sequence"/>
</dbReference>
<feature type="domain" description="Aminoglycoside phosphotransferase" evidence="1">
    <location>
        <begin position="38"/>
        <end position="265"/>
    </location>
</feature>
<dbReference type="SUPFAM" id="SSF56112">
    <property type="entry name" value="Protein kinase-like (PK-like)"/>
    <property type="match status" value="1"/>
</dbReference>
<gene>
    <name evidence="2" type="ORF">GCM10010964_34780</name>
</gene>
<protein>
    <submittedName>
        <fullName evidence="2">Aminoglycoside phosphotransferase</fullName>
    </submittedName>
</protein>
<dbReference type="RefSeq" id="WP_188902558.1">
    <property type="nucleotide sequence ID" value="NZ_BMKS01000013.1"/>
</dbReference>
<dbReference type="Gene3D" id="3.90.1200.10">
    <property type="match status" value="1"/>
</dbReference>
<dbReference type="InterPro" id="IPR011009">
    <property type="entry name" value="Kinase-like_dom_sf"/>
</dbReference>
<comment type="caution">
    <text evidence="2">The sequence shown here is derived from an EMBL/GenBank/DDBJ whole genome shotgun (WGS) entry which is preliminary data.</text>
</comment>
<evidence type="ECO:0000313" key="3">
    <source>
        <dbReference type="Proteomes" id="UP000597507"/>
    </source>
</evidence>
<sequence length="354" mass="38326">MGEATKAAAAAAAPEFDPARLDAFLRSAIPGLEGPMALERIAGGQSNPTFFVSYANRRLVLRKQPPGELLPSAHAVDREFRVMRALAGTPVPVPPALLFHEGREVVGTPFYVMERVEGRVFGTSDMKGAAREERRAMVMSFAETLAALHDVDWRAVGLEGFGRPGNYYARQVARWIRQWEAQRFRDIPDLARLAAWLPAHMPPDDGVTTIVHGDYRIGNVMFAPDAPRVVAVLDWELSTLGHPLADVAFACLAWRSRPEMYGGLLGLDLAALGMPTEREFVAHYLASRKRGPAEPPGTFHIAFAIFRFAVIFEGIAARARIGTAAAADAAQVGDLSLAFARIGVETIEAGGATA</sequence>
<evidence type="ECO:0000259" key="1">
    <source>
        <dbReference type="Pfam" id="PF01636"/>
    </source>
</evidence>
<dbReference type="Gene3D" id="3.30.200.20">
    <property type="entry name" value="Phosphorylase Kinase, domain 1"/>
    <property type="match status" value="1"/>
</dbReference>
<keyword evidence="3" id="KW-1185">Reference proteome</keyword>
<dbReference type="EMBL" id="BMKS01000013">
    <property type="protein sequence ID" value="GGG44396.1"/>
    <property type="molecule type" value="Genomic_DNA"/>
</dbReference>
<accession>A0A8J2ZEB0</accession>
<dbReference type="InterPro" id="IPR052898">
    <property type="entry name" value="ACAD10-like"/>
</dbReference>
<reference evidence="2 3" key="1">
    <citation type="journal article" date="2014" name="Int. J. Syst. Evol. Microbiol.">
        <title>Complete genome sequence of Corynebacterium casei LMG S-19264T (=DSM 44701T), isolated from a smear-ripened cheese.</title>
        <authorList>
            <consortium name="US DOE Joint Genome Institute (JGI-PGF)"/>
            <person name="Walter F."/>
            <person name="Albersmeier A."/>
            <person name="Kalinowski J."/>
            <person name="Ruckert C."/>
        </authorList>
    </citation>
    <scope>NUCLEOTIDE SEQUENCE [LARGE SCALE GENOMIC DNA]</scope>
    <source>
        <strain evidence="2 3">CGMCC 1.16330</strain>
    </source>
</reference>
<dbReference type="Pfam" id="PF01636">
    <property type="entry name" value="APH"/>
    <property type="match status" value="1"/>
</dbReference>
<proteinExistence type="predicted"/>